<feature type="domain" description="ATPase AAA-type core" evidence="1">
    <location>
        <begin position="34"/>
        <end position="368"/>
    </location>
</feature>
<dbReference type="GO" id="GO:0005524">
    <property type="term" value="F:ATP binding"/>
    <property type="evidence" value="ECO:0007669"/>
    <property type="project" value="InterPro"/>
</dbReference>
<proteinExistence type="predicted"/>
<name>A0A328AIP5_9CAUL</name>
<gene>
    <name evidence="2" type="ORF">DJ017_07500</name>
</gene>
<dbReference type="SUPFAM" id="SSF52540">
    <property type="entry name" value="P-loop containing nucleoside triphosphate hydrolases"/>
    <property type="match status" value="1"/>
</dbReference>
<dbReference type="PANTHER" id="PTHR43581">
    <property type="entry name" value="ATP/GTP PHOSPHATASE"/>
    <property type="match status" value="1"/>
</dbReference>
<dbReference type="EMBL" id="QFYQ01000001">
    <property type="protein sequence ID" value="RAK54377.1"/>
    <property type="molecule type" value="Genomic_DNA"/>
</dbReference>
<evidence type="ECO:0000259" key="1">
    <source>
        <dbReference type="Pfam" id="PF13304"/>
    </source>
</evidence>
<evidence type="ECO:0000313" key="2">
    <source>
        <dbReference type="EMBL" id="RAK54377.1"/>
    </source>
</evidence>
<dbReference type="Proteomes" id="UP000249254">
    <property type="component" value="Unassembled WGS sequence"/>
</dbReference>
<dbReference type="GO" id="GO:0016887">
    <property type="term" value="F:ATP hydrolysis activity"/>
    <property type="evidence" value="ECO:0007669"/>
    <property type="project" value="InterPro"/>
</dbReference>
<evidence type="ECO:0000313" key="3">
    <source>
        <dbReference type="Proteomes" id="UP000249254"/>
    </source>
</evidence>
<dbReference type="PANTHER" id="PTHR43581:SF2">
    <property type="entry name" value="EXCINUCLEASE ATPASE SUBUNIT"/>
    <property type="match status" value="1"/>
</dbReference>
<dbReference type="Pfam" id="PF13304">
    <property type="entry name" value="AAA_21"/>
    <property type="match status" value="1"/>
</dbReference>
<dbReference type="InterPro" id="IPR003959">
    <property type="entry name" value="ATPase_AAA_core"/>
</dbReference>
<accession>A0A328AIP5</accession>
<dbReference type="InterPro" id="IPR027417">
    <property type="entry name" value="P-loop_NTPase"/>
</dbReference>
<dbReference type="AlphaFoldDB" id="A0A328AIP5"/>
<protein>
    <recommendedName>
        <fullName evidence="1">ATPase AAA-type core domain-containing protein</fullName>
    </recommendedName>
</protein>
<dbReference type="InterPro" id="IPR051396">
    <property type="entry name" value="Bact_Antivir_Def_Nuclease"/>
</dbReference>
<comment type="caution">
    <text evidence="2">The sequence shown here is derived from an EMBL/GenBank/DDBJ whole genome shotgun (WGS) entry which is preliminary data.</text>
</comment>
<reference evidence="3" key="1">
    <citation type="submission" date="2018-05" db="EMBL/GenBank/DDBJ databases">
        <authorList>
            <person name="Li X."/>
        </authorList>
    </citation>
    <scope>NUCLEOTIDE SEQUENCE [LARGE SCALE GENOMIC DNA]</scope>
    <source>
        <strain evidence="3">LX32</strain>
    </source>
</reference>
<keyword evidence="3" id="KW-1185">Reference proteome</keyword>
<sequence length="451" mass="51700">MIGDGPVLQAIHMPTLNISEFSCLDEATFQLAPVNVIIGPQGSGKSVTTKLFYFLTDIQTSYFQYAERGDTIEDYKKQVARLFKIWFPPSAWGQGRFNIGYTAGDFSVRLLRRKSQGKLSEDLSVTFSEWFSDIYNETRHQFERQKDFEDIESTSNLSISELDRGWRVREVMQRRALRDLERQYIGQQTFIPAGRAFFTSIGRLVAGLEQAGSLDPVTLKFARLFANLRDRNASRRPGYASRLGHEFLTRRKHIMNQLFGGEIRFENETEFVQAEDGRRIPFTSLSSGQQELLPMWSLMDYFSEIDALTYRGPGRPVRRASELVYIEEPEAHLFPSAQSLLMEFLIGSLVSERSQRSLVITTHSPYIMGKLNVFLKAGQLSRRKKRNQDINNVVPRDCWLDENRLSALAIENGTMRDLTDSDGLIDGTYLDQVSEDISRQFSTLLKIESEI</sequence>
<organism evidence="2 3">
    <name type="scientific">Phenylobacterium soli</name>
    <dbReference type="NCBI Taxonomy" id="2170551"/>
    <lineage>
        <taxon>Bacteria</taxon>
        <taxon>Pseudomonadati</taxon>
        <taxon>Pseudomonadota</taxon>
        <taxon>Alphaproteobacteria</taxon>
        <taxon>Caulobacterales</taxon>
        <taxon>Caulobacteraceae</taxon>
        <taxon>Phenylobacterium</taxon>
    </lineage>
</organism>
<dbReference type="Gene3D" id="3.40.50.300">
    <property type="entry name" value="P-loop containing nucleotide triphosphate hydrolases"/>
    <property type="match status" value="1"/>
</dbReference>
<dbReference type="OrthoDB" id="9816534at2"/>